<dbReference type="SUPFAM" id="SSF54373">
    <property type="entry name" value="FAD-linked reductases, C-terminal domain"/>
    <property type="match status" value="1"/>
</dbReference>
<dbReference type="Gene3D" id="3.50.50.60">
    <property type="entry name" value="FAD/NAD(P)-binding domain"/>
    <property type="match status" value="1"/>
</dbReference>
<name>L8PLY0_STRVR</name>
<protein>
    <recommendedName>
        <fullName evidence="14">Cholesterol oxidase</fullName>
        <ecNumber evidence="13">1.1.3.6</ecNumber>
        <ecNumber evidence="11">5.3.3.1</ecNumber>
    </recommendedName>
    <alternativeName>
        <fullName evidence="15">Cholesterol isomerase</fullName>
    </alternativeName>
</protein>
<dbReference type="EC" id="1.1.3.6" evidence="13"/>
<comment type="cofactor">
    <cofactor evidence="1">
        <name>FAD</name>
        <dbReference type="ChEBI" id="CHEBI:57692"/>
    </cofactor>
</comment>
<dbReference type="Proteomes" id="UP000011205">
    <property type="component" value="Unassembled WGS sequence"/>
</dbReference>
<dbReference type="RefSeq" id="WP_003995807.1">
    <property type="nucleotide sequence ID" value="NZ_AMLP01000018.1"/>
</dbReference>
<dbReference type="Gene3D" id="3.30.410.10">
    <property type="entry name" value="Cholesterol Oxidase, domain 2"/>
    <property type="match status" value="1"/>
</dbReference>
<comment type="caution">
    <text evidence="18">The sequence shown here is derived from an EMBL/GenBank/DDBJ whole genome shotgun (WGS) entry which is preliminary data.</text>
</comment>
<organism evidence="18 19">
    <name type="scientific">Streptomyces viridochromogenes Tue57</name>
    <dbReference type="NCBI Taxonomy" id="1160705"/>
    <lineage>
        <taxon>Bacteria</taxon>
        <taxon>Bacillati</taxon>
        <taxon>Actinomycetota</taxon>
        <taxon>Actinomycetes</taxon>
        <taxon>Kitasatosporales</taxon>
        <taxon>Streptomycetaceae</taxon>
        <taxon>Streptomyces</taxon>
    </lineage>
</organism>
<dbReference type="PATRIC" id="fig|1160705.3.peg.457"/>
<dbReference type="AlphaFoldDB" id="L8PLY0"/>
<reference evidence="18 19" key="1">
    <citation type="journal article" date="2013" name="Genome Announc.">
        <title>Draft Genome Sequence of Streptomyces viridochromogenes Strain Tu57, Producer of Avilamycin.</title>
        <authorList>
            <person name="Gruning B.A."/>
            <person name="Erxleben A."/>
            <person name="Hahnlein A."/>
            <person name="Gunther S."/>
        </authorList>
    </citation>
    <scope>NUCLEOTIDE SEQUENCE [LARGE SCALE GENOMIC DNA]</scope>
    <source>
        <strain evidence="18 19">Tue57</strain>
    </source>
</reference>
<keyword evidence="4" id="KW-0285">Flavoprotein</keyword>
<feature type="chain" id="PRO_5039689532" description="Cholesterol oxidase" evidence="16">
    <location>
        <begin position="19"/>
        <end position="524"/>
    </location>
</feature>
<dbReference type="InterPro" id="IPR036188">
    <property type="entry name" value="FAD/NAD-bd_sf"/>
</dbReference>
<keyword evidence="10" id="KW-0413">Isomerase</keyword>
<evidence type="ECO:0000259" key="17">
    <source>
        <dbReference type="Pfam" id="PF05199"/>
    </source>
</evidence>
<evidence type="ECO:0000256" key="11">
    <source>
        <dbReference type="ARBA" id="ARBA00038856"/>
    </source>
</evidence>
<evidence type="ECO:0000256" key="6">
    <source>
        <dbReference type="ARBA" id="ARBA00023002"/>
    </source>
</evidence>
<evidence type="ECO:0000256" key="4">
    <source>
        <dbReference type="ARBA" id="ARBA00022630"/>
    </source>
</evidence>
<evidence type="ECO:0000256" key="3">
    <source>
        <dbReference type="ARBA" id="ARBA00022548"/>
    </source>
</evidence>
<dbReference type="EC" id="5.3.3.1" evidence="11"/>
<feature type="signal peptide" evidence="16">
    <location>
        <begin position="1"/>
        <end position="18"/>
    </location>
</feature>
<evidence type="ECO:0000256" key="12">
    <source>
        <dbReference type="ARBA" id="ARBA00049645"/>
    </source>
</evidence>
<dbReference type="Pfam" id="PF05199">
    <property type="entry name" value="GMC_oxred_C"/>
    <property type="match status" value="1"/>
</dbReference>
<gene>
    <name evidence="18" type="ORF">STVIR_0462</name>
</gene>
<accession>L8PLY0</accession>
<evidence type="ECO:0000256" key="14">
    <source>
        <dbReference type="ARBA" id="ARBA00049744"/>
    </source>
</evidence>
<evidence type="ECO:0000256" key="15">
    <source>
        <dbReference type="ARBA" id="ARBA00049778"/>
    </source>
</evidence>
<dbReference type="InterPro" id="IPR052542">
    <property type="entry name" value="Cholesterol_Oxidase"/>
</dbReference>
<keyword evidence="8" id="KW-1207">Sterol metabolism</keyword>
<evidence type="ECO:0000256" key="16">
    <source>
        <dbReference type="SAM" id="SignalP"/>
    </source>
</evidence>
<comment type="similarity">
    <text evidence="2">Belongs to the GMC oxidoreductase family.</text>
</comment>
<feature type="domain" description="Glucose-methanol-choline oxidoreductase C-terminal" evidence="17">
    <location>
        <begin position="462"/>
        <end position="512"/>
    </location>
</feature>
<dbReference type="InterPro" id="IPR007867">
    <property type="entry name" value="GMC_OxRtase_C"/>
</dbReference>
<evidence type="ECO:0000256" key="5">
    <source>
        <dbReference type="ARBA" id="ARBA00022827"/>
    </source>
</evidence>
<evidence type="ECO:0000256" key="8">
    <source>
        <dbReference type="ARBA" id="ARBA00023166"/>
    </source>
</evidence>
<evidence type="ECO:0000313" key="19">
    <source>
        <dbReference type="Proteomes" id="UP000011205"/>
    </source>
</evidence>
<keyword evidence="6" id="KW-0560">Oxidoreductase</keyword>
<proteinExistence type="inferred from homology"/>
<evidence type="ECO:0000256" key="2">
    <source>
        <dbReference type="ARBA" id="ARBA00010790"/>
    </source>
</evidence>
<keyword evidence="7" id="KW-0443">Lipid metabolism</keyword>
<comment type="pathway">
    <text evidence="12">Steroid metabolism; cholesterol degradation.</text>
</comment>
<evidence type="ECO:0000256" key="10">
    <source>
        <dbReference type="ARBA" id="ARBA00023235"/>
    </source>
</evidence>
<keyword evidence="9" id="KW-0753">Steroid metabolism</keyword>
<dbReference type="PROSITE" id="PS51318">
    <property type="entry name" value="TAT"/>
    <property type="match status" value="1"/>
</dbReference>
<evidence type="ECO:0000256" key="13">
    <source>
        <dbReference type="ARBA" id="ARBA00049723"/>
    </source>
</evidence>
<evidence type="ECO:0000256" key="1">
    <source>
        <dbReference type="ARBA" id="ARBA00001974"/>
    </source>
</evidence>
<dbReference type="InterPro" id="IPR006311">
    <property type="entry name" value="TAT_signal"/>
</dbReference>
<dbReference type="PANTHER" id="PTHR47470:SF1">
    <property type="entry name" value="FAD-DEPENDENT OXIDOREDUCTASE 2 FAD BINDING DOMAIN-CONTAINING PROTEIN"/>
    <property type="match status" value="1"/>
</dbReference>
<dbReference type="GO" id="GO:0008203">
    <property type="term" value="P:cholesterol metabolic process"/>
    <property type="evidence" value="ECO:0007669"/>
    <property type="project" value="UniProtKB-KW"/>
</dbReference>
<dbReference type="EMBL" id="AMLP01000018">
    <property type="protein sequence ID" value="ELS58566.1"/>
    <property type="molecule type" value="Genomic_DNA"/>
</dbReference>
<dbReference type="GO" id="GO:0016995">
    <property type="term" value="F:cholesterol oxidase activity"/>
    <property type="evidence" value="ECO:0007669"/>
    <property type="project" value="UniProtKB-EC"/>
</dbReference>
<keyword evidence="16" id="KW-0732">Signal</keyword>
<evidence type="ECO:0000313" key="18">
    <source>
        <dbReference type="EMBL" id="ELS58566.1"/>
    </source>
</evidence>
<evidence type="ECO:0000256" key="9">
    <source>
        <dbReference type="ARBA" id="ARBA00023221"/>
    </source>
</evidence>
<dbReference type="GO" id="GO:0004769">
    <property type="term" value="F:steroid Delta-isomerase activity"/>
    <property type="evidence" value="ECO:0007669"/>
    <property type="project" value="UniProtKB-EC"/>
</dbReference>
<keyword evidence="3" id="KW-0153">Cholesterol metabolism</keyword>
<dbReference type="SUPFAM" id="SSF51905">
    <property type="entry name" value="FAD/NAD(P)-binding domain"/>
    <property type="match status" value="1"/>
</dbReference>
<evidence type="ECO:0000256" key="7">
    <source>
        <dbReference type="ARBA" id="ARBA00023098"/>
    </source>
</evidence>
<keyword evidence="5" id="KW-0274">FAD</keyword>
<dbReference type="PANTHER" id="PTHR47470">
    <property type="entry name" value="CHOLESTEROL OXIDASE"/>
    <property type="match status" value="1"/>
</dbReference>
<sequence>MPLSRRGLIGLAVSGSLAALTEAAALGGGRAARDVRRGHFRAIVIGSGFGGSVTALRLGQAGVDTLVLERGREWPVAPEPHLFGSAHGITDTMFWRRGTTRWPAMLPVPVRPGAGVMEVAQEDGLDIACAAAVGGGSVVYTGVTLAPPRRYFEALYPAALSYEAFHRKWFPKVRAMLGATPMPDDVYRSAPFTHSRLWDRQLHRAGFRTSALDSTFDWAVIRAELAGTAPLSATVGNSDFGCGNGAKKSLTRSYLPAALATGHVRLRALHEVIALQRGRRGGYRVEVRRLDTTGTVLETLELSCDMLFLAAGTLNTNRLLVAARERGDLPDLPAAVGTGFGDNGDQLNLRSQPLAFHGGSQGAPSASAAFLHREFELPLLVENWVLPTYQATPAVATFAMTVDHDHRGSFRYEPATGRVRLADWTPGKSAAAAQAVTAYSGRVAAANPGTLPVTINNPYPFTAHPVGGCAIGRCTDLSGRVHGHRGLYVVDGSLLPGNVGGANPSLTIAALAEHALAGIVTAGG</sequence>